<dbReference type="Proteomes" id="UP000197991">
    <property type="component" value="Chromosome"/>
</dbReference>
<keyword evidence="2" id="KW-1185">Reference proteome</keyword>
<evidence type="ECO:0000313" key="2">
    <source>
        <dbReference type="Proteomes" id="UP000197991"/>
    </source>
</evidence>
<dbReference type="AlphaFoldDB" id="A0A248KAT5"/>
<sequence length="109" mass="12547">MYFFSSRPNKGVVDIPPASYCSVIHTSVNSYILTTIIYNFSHFIQCSEQIKASISVRYIRLKRSMKAFCLGLPSQIATVFRPLLCTRPLTELTDLNRQDRSTFMQMDII</sequence>
<protein>
    <submittedName>
        <fullName evidence="1">Uncharacterized protein</fullName>
    </submittedName>
</protein>
<dbReference type="EMBL" id="CP022120">
    <property type="protein sequence ID" value="ASG55192.1"/>
    <property type="molecule type" value="Genomic_DNA"/>
</dbReference>
<organism evidence="1 2">
    <name type="scientific">Salmonella bongori serovar 66:z41:- str. SA19983605</name>
    <dbReference type="NCBI Taxonomy" id="1243617"/>
    <lineage>
        <taxon>Bacteria</taxon>
        <taxon>Pseudomonadati</taxon>
        <taxon>Pseudomonadota</taxon>
        <taxon>Gammaproteobacteria</taxon>
        <taxon>Enterobacterales</taxon>
        <taxon>Enterobacteriaceae</taxon>
        <taxon>Salmonella</taxon>
    </lineage>
</organism>
<name>A0A248KAT5_SALBN</name>
<gene>
    <name evidence="1" type="ORF">LFZ56_13370</name>
</gene>
<reference evidence="1 2" key="1">
    <citation type="submission" date="2017-06" db="EMBL/GenBank/DDBJ databases">
        <title>Salmonella reference genomes for public health.</title>
        <authorList>
            <person name="Robertson J."/>
            <person name="Yoshida C."/>
            <person name="Gurnik S."/>
            <person name="Nash J."/>
        </authorList>
    </citation>
    <scope>NUCLEOTIDE SEQUENCE [LARGE SCALE GENOMIC DNA]</scope>
    <source>
        <strain evidence="1 2">SA19983605</strain>
    </source>
</reference>
<evidence type="ECO:0000313" key="1">
    <source>
        <dbReference type="EMBL" id="ASG55192.1"/>
    </source>
</evidence>
<proteinExistence type="predicted"/>
<accession>A0A248KAT5</accession>